<sequence>MFNLQPPETPKPYPIKHSIKKEDDRRRHRRRRVWILIRGESITIARNSHNRVHFGPHRVHVGDEFLAGNLDELEEEIGRGDDGESGEESGEEGFQGEEVDEEADGGAHGLVEEKIGEVLELGVLLFDRVEEGEEVVRTLIGRGRWGHLEGPGDVVAVAVDHEDDDAWGEGGVWIRITECLLALTGDAFGDNQDYR</sequence>
<evidence type="ECO:0000256" key="1">
    <source>
        <dbReference type="SAM" id="MobiDB-lite"/>
    </source>
</evidence>
<organism evidence="2 3">
    <name type="scientific">Vigna mungo</name>
    <name type="common">Black gram</name>
    <name type="synonym">Phaseolus mungo</name>
    <dbReference type="NCBI Taxonomy" id="3915"/>
    <lineage>
        <taxon>Eukaryota</taxon>
        <taxon>Viridiplantae</taxon>
        <taxon>Streptophyta</taxon>
        <taxon>Embryophyta</taxon>
        <taxon>Tracheophyta</taxon>
        <taxon>Spermatophyta</taxon>
        <taxon>Magnoliopsida</taxon>
        <taxon>eudicotyledons</taxon>
        <taxon>Gunneridae</taxon>
        <taxon>Pentapetalae</taxon>
        <taxon>rosids</taxon>
        <taxon>fabids</taxon>
        <taxon>Fabales</taxon>
        <taxon>Fabaceae</taxon>
        <taxon>Papilionoideae</taxon>
        <taxon>50 kb inversion clade</taxon>
        <taxon>NPAAA clade</taxon>
        <taxon>indigoferoid/millettioid clade</taxon>
        <taxon>Phaseoleae</taxon>
        <taxon>Vigna</taxon>
    </lineage>
</organism>
<dbReference type="EMBL" id="CP144690">
    <property type="protein sequence ID" value="WVY90167.1"/>
    <property type="molecule type" value="Genomic_DNA"/>
</dbReference>
<proteinExistence type="predicted"/>
<protein>
    <submittedName>
        <fullName evidence="2">Uncharacterized protein</fullName>
    </submittedName>
</protein>
<dbReference type="Proteomes" id="UP001374535">
    <property type="component" value="Chromosome 11"/>
</dbReference>
<feature type="region of interest" description="Disordered" evidence="1">
    <location>
        <begin position="1"/>
        <end position="24"/>
    </location>
</feature>
<evidence type="ECO:0000313" key="2">
    <source>
        <dbReference type="EMBL" id="WVY90167.1"/>
    </source>
</evidence>
<reference evidence="2 3" key="1">
    <citation type="journal article" date="2023" name="Life. Sci Alliance">
        <title>Evolutionary insights into 3D genome organization and epigenetic landscape of Vigna mungo.</title>
        <authorList>
            <person name="Junaid A."/>
            <person name="Singh B."/>
            <person name="Bhatia S."/>
        </authorList>
    </citation>
    <scope>NUCLEOTIDE SEQUENCE [LARGE SCALE GENOMIC DNA]</scope>
    <source>
        <strain evidence="2">Urdbean</strain>
    </source>
</reference>
<gene>
    <name evidence="2" type="ORF">V8G54_035681</name>
</gene>
<keyword evidence="3" id="KW-1185">Reference proteome</keyword>
<dbReference type="AlphaFoldDB" id="A0AAQ3MFR3"/>
<feature type="compositionally biased region" description="Acidic residues" evidence="1">
    <location>
        <begin position="83"/>
        <end position="104"/>
    </location>
</feature>
<evidence type="ECO:0000313" key="3">
    <source>
        <dbReference type="Proteomes" id="UP001374535"/>
    </source>
</evidence>
<feature type="region of interest" description="Disordered" evidence="1">
    <location>
        <begin position="77"/>
        <end position="105"/>
    </location>
</feature>
<name>A0AAQ3MFR3_VIGMU</name>
<accession>A0AAQ3MFR3</accession>